<dbReference type="Proteomes" id="UP000186040">
    <property type="component" value="Unassembled WGS sequence"/>
</dbReference>
<dbReference type="AlphaFoldDB" id="A0A1Q9LS06"/>
<dbReference type="RefSeq" id="WP_075973383.1">
    <property type="nucleotide sequence ID" value="NZ_MKQR01000006.1"/>
</dbReference>
<dbReference type="PANTHER" id="PTHR43323:SF2">
    <property type="entry name" value="HYDROXYMETHYLGLUTARYL-COA SYNTHASE"/>
    <property type="match status" value="1"/>
</dbReference>
<dbReference type="CDD" id="cd00827">
    <property type="entry name" value="init_cond_enzymes"/>
    <property type="match status" value="1"/>
</dbReference>
<proteinExistence type="inferred from homology"/>
<evidence type="ECO:0000256" key="1">
    <source>
        <dbReference type="ARBA" id="ARBA00007061"/>
    </source>
</evidence>
<evidence type="ECO:0000313" key="5">
    <source>
        <dbReference type="EMBL" id="OLR94816.1"/>
    </source>
</evidence>
<organism evidence="5 6">
    <name type="scientific">Actinokineospora bangkokensis</name>
    <dbReference type="NCBI Taxonomy" id="1193682"/>
    <lineage>
        <taxon>Bacteria</taxon>
        <taxon>Bacillati</taxon>
        <taxon>Actinomycetota</taxon>
        <taxon>Actinomycetes</taxon>
        <taxon>Pseudonocardiales</taxon>
        <taxon>Pseudonocardiaceae</taxon>
        <taxon>Actinokineospora</taxon>
    </lineage>
</organism>
<evidence type="ECO:0000313" key="6">
    <source>
        <dbReference type="Proteomes" id="UP000186040"/>
    </source>
</evidence>
<dbReference type="GO" id="GO:0004421">
    <property type="term" value="F:hydroxymethylglutaryl-CoA synthase activity"/>
    <property type="evidence" value="ECO:0007669"/>
    <property type="project" value="InterPro"/>
</dbReference>
<evidence type="ECO:0000259" key="3">
    <source>
        <dbReference type="Pfam" id="PF01154"/>
    </source>
</evidence>
<feature type="domain" description="Hydroxymethylglutaryl-coenzyme A synthase C-terminal" evidence="4">
    <location>
        <begin position="270"/>
        <end position="362"/>
    </location>
</feature>
<dbReference type="PANTHER" id="PTHR43323">
    <property type="entry name" value="3-HYDROXY-3-METHYLGLUTARYL COENZYME A SYNTHASE"/>
    <property type="match status" value="1"/>
</dbReference>
<dbReference type="SUPFAM" id="SSF53901">
    <property type="entry name" value="Thiolase-like"/>
    <property type="match status" value="2"/>
</dbReference>
<dbReference type="EMBL" id="MKQR01000006">
    <property type="protein sequence ID" value="OLR94816.1"/>
    <property type="molecule type" value="Genomic_DNA"/>
</dbReference>
<evidence type="ECO:0000256" key="2">
    <source>
        <dbReference type="ARBA" id="ARBA00022679"/>
    </source>
</evidence>
<evidence type="ECO:0000259" key="4">
    <source>
        <dbReference type="Pfam" id="PF08540"/>
    </source>
</evidence>
<keyword evidence="2" id="KW-0808">Transferase</keyword>
<feature type="domain" description="Hydroxymethylglutaryl-coenzyme A synthase N-terminal" evidence="3">
    <location>
        <begin position="106"/>
        <end position="172"/>
    </location>
</feature>
<comment type="caution">
    <text evidence="5">The sequence shown here is derived from an EMBL/GenBank/DDBJ whole genome shotgun (WGS) entry which is preliminary data.</text>
</comment>
<accession>A0A1Q9LS06</accession>
<dbReference type="STRING" id="1193682.BJP25_09290"/>
<name>A0A1Q9LS06_9PSEU</name>
<dbReference type="Pfam" id="PF01154">
    <property type="entry name" value="HMG_CoA_synt_N"/>
    <property type="match status" value="1"/>
</dbReference>
<reference evidence="5 6" key="1">
    <citation type="submission" date="2016-10" db="EMBL/GenBank/DDBJ databases">
        <title>The Draft Genome Sequence of Actinokineospora bangkokensis 44EHWT reveals the biosynthetic pathway of antifungal compounds Thailandins with unusual extender unit butylmalonyl-CoA.</title>
        <authorList>
            <person name="Greule A."/>
            <person name="Intra B."/>
            <person name="Flemming S."/>
            <person name="Rommel M.G."/>
            <person name="Panbangred W."/>
            <person name="Bechthold A."/>
        </authorList>
    </citation>
    <scope>NUCLEOTIDE SEQUENCE [LARGE SCALE GENOMIC DNA]</scope>
    <source>
        <strain evidence="5 6">44EHW</strain>
    </source>
</reference>
<comment type="similarity">
    <text evidence="1">Belongs to the thiolase-like superfamily. HMG-CoA synthase family.</text>
</comment>
<dbReference type="GO" id="GO:0006084">
    <property type="term" value="P:acetyl-CoA metabolic process"/>
    <property type="evidence" value="ECO:0007669"/>
    <property type="project" value="InterPro"/>
</dbReference>
<dbReference type="Pfam" id="PF08540">
    <property type="entry name" value="HMG_CoA_synt_C"/>
    <property type="match status" value="1"/>
</dbReference>
<dbReference type="Gene3D" id="3.40.47.10">
    <property type="match status" value="2"/>
</dbReference>
<sequence>MAEPVGVEDVHVYPGRAKVDVRALFEAGGLNPTRFDNLGMRTRSVSLPCEDQVTHAVNAAKPVVDALDPADRAAVELVVVATESGLDFGKPLSTYVHHHLGLPSTCRSFEVKHACYGGTAALQTAAAVVAASPVPNAKALVVATDIAGQAAFGSYWEPSEGAGAVAMLVGRDPAVLRLDAGASGTHTQEVMDTLRPRPDTDVVNSDLSLLAYLDCLEKAFAAYRVRVPSADVVDTFAHLVLHVPFAGMVKGAHRTLLRRTKRWDEASIAADYERRVAPSLGYSSEVGNLYSGSLYLALCALIDTADFATARRIGLFSYGSGCGSEFFSGVVPETAPGKLAARPLAKALAERVELSPAQFRALDEHTAARAFGVRDSRVDTAPYQSIVDSQFAGRGQLLLDRVEQFHRVYRWS</sequence>
<keyword evidence="6" id="KW-1185">Reference proteome</keyword>
<protein>
    <submittedName>
        <fullName evidence="5">3-hydroxy-3-methylglutaryl-ACP synthase</fullName>
    </submittedName>
</protein>
<dbReference type="InterPro" id="IPR013528">
    <property type="entry name" value="HMG_CoA_synth_N"/>
</dbReference>
<gene>
    <name evidence="5" type="ORF">BJP25_09290</name>
</gene>
<dbReference type="InterPro" id="IPR013746">
    <property type="entry name" value="HMG_CoA_synt_C_dom"/>
</dbReference>
<dbReference type="OrthoDB" id="9769523at2"/>
<dbReference type="InterPro" id="IPR016039">
    <property type="entry name" value="Thiolase-like"/>
</dbReference>